<accession>A0AAD7L058</accession>
<dbReference type="Proteomes" id="UP001163823">
    <property type="component" value="Chromosome 12"/>
</dbReference>
<name>A0AAD7L058_QUISA</name>
<evidence type="ECO:0000313" key="1">
    <source>
        <dbReference type="EMBL" id="KAJ7948997.1"/>
    </source>
</evidence>
<reference evidence="1" key="1">
    <citation type="journal article" date="2023" name="Science">
        <title>Elucidation of the pathway for biosynthesis of saponin adjuvants from the soapbark tree.</title>
        <authorList>
            <person name="Reed J."/>
            <person name="Orme A."/>
            <person name="El-Demerdash A."/>
            <person name="Owen C."/>
            <person name="Martin L.B.B."/>
            <person name="Misra R.C."/>
            <person name="Kikuchi S."/>
            <person name="Rejzek M."/>
            <person name="Martin A.C."/>
            <person name="Harkess A."/>
            <person name="Leebens-Mack J."/>
            <person name="Louveau T."/>
            <person name="Stephenson M.J."/>
            <person name="Osbourn A."/>
        </authorList>
    </citation>
    <scope>NUCLEOTIDE SEQUENCE</scope>
    <source>
        <strain evidence="1">S10</strain>
    </source>
</reference>
<dbReference type="EMBL" id="JARAOO010000012">
    <property type="protein sequence ID" value="KAJ7948997.1"/>
    <property type="molecule type" value="Genomic_DNA"/>
</dbReference>
<comment type="caution">
    <text evidence="1">The sequence shown here is derived from an EMBL/GenBank/DDBJ whole genome shotgun (WGS) entry which is preliminary data.</text>
</comment>
<protein>
    <submittedName>
        <fullName evidence="1">Uncharacterized protein</fullName>
    </submittedName>
</protein>
<sequence>MLAISNLWDGVPSPAESPKADDDVFFIKTIEALTYEHRNQNPNPIIYWDIYWLEGRAWCPSIYELVHIANPGRHLFLSLDMIFSCSDAFLVLVVDSKEQAMIEDFVAPRAREIQKEKMSPLQRCFGHLKALECGN</sequence>
<dbReference type="KEGG" id="qsa:O6P43_029396"/>
<proteinExistence type="predicted"/>
<organism evidence="1 2">
    <name type="scientific">Quillaja saponaria</name>
    <name type="common">Soap bark tree</name>
    <dbReference type="NCBI Taxonomy" id="32244"/>
    <lineage>
        <taxon>Eukaryota</taxon>
        <taxon>Viridiplantae</taxon>
        <taxon>Streptophyta</taxon>
        <taxon>Embryophyta</taxon>
        <taxon>Tracheophyta</taxon>
        <taxon>Spermatophyta</taxon>
        <taxon>Magnoliopsida</taxon>
        <taxon>eudicotyledons</taxon>
        <taxon>Gunneridae</taxon>
        <taxon>Pentapetalae</taxon>
        <taxon>rosids</taxon>
        <taxon>fabids</taxon>
        <taxon>Fabales</taxon>
        <taxon>Quillajaceae</taxon>
        <taxon>Quillaja</taxon>
    </lineage>
</organism>
<evidence type="ECO:0000313" key="2">
    <source>
        <dbReference type="Proteomes" id="UP001163823"/>
    </source>
</evidence>
<keyword evidence="2" id="KW-1185">Reference proteome</keyword>
<gene>
    <name evidence="1" type="ORF">O6P43_029396</name>
</gene>
<dbReference type="AlphaFoldDB" id="A0AAD7L058"/>